<dbReference type="InterPro" id="IPR052379">
    <property type="entry name" value="Type_VII_TA_RNase"/>
</dbReference>
<dbReference type="InterPro" id="IPR008201">
    <property type="entry name" value="HepT-like"/>
</dbReference>
<keyword evidence="7" id="KW-1185">Reference proteome</keyword>
<dbReference type="AlphaFoldDB" id="A0AAE3HE26"/>
<dbReference type="GO" id="GO:0004540">
    <property type="term" value="F:RNA nuclease activity"/>
    <property type="evidence" value="ECO:0007669"/>
    <property type="project" value="InterPro"/>
</dbReference>
<dbReference type="PANTHER" id="PTHR33397">
    <property type="entry name" value="UPF0331 PROTEIN YUTE"/>
    <property type="match status" value="1"/>
</dbReference>
<name>A0AAE3HE26_9FIRM</name>
<reference evidence="6" key="1">
    <citation type="submission" date="2022-07" db="EMBL/GenBank/DDBJ databases">
        <title>Enhanced cultured diversity of the mouse gut microbiota enables custom-made synthetic communities.</title>
        <authorList>
            <person name="Afrizal A."/>
        </authorList>
    </citation>
    <scope>NUCLEOTIDE SEQUENCE</scope>
    <source>
        <strain evidence="6">DSM 28593</strain>
    </source>
</reference>
<dbReference type="Gene3D" id="1.20.120.580">
    <property type="entry name" value="bsu32300-like"/>
    <property type="match status" value="1"/>
</dbReference>
<feature type="domain" description="Polymerase beta nucleotidyltransferase" evidence="5">
    <location>
        <begin position="7"/>
        <end position="77"/>
    </location>
</feature>
<dbReference type="RefSeq" id="WP_257529890.1">
    <property type="nucleotide sequence ID" value="NZ_JANKAS010000003.1"/>
</dbReference>
<dbReference type="InterPro" id="IPR041633">
    <property type="entry name" value="Polbeta"/>
</dbReference>
<comment type="caution">
    <text evidence="6">The sequence shown here is derived from an EMBL/GenBank/DDBJ whole genome shotgun (WGS) entry which is preliminary data.</text>
</comment>
<keyword evidence="1" id="KW-1277">Toxin-antitoxin system</keyword>
<dbReference type="CDD" id="cd05403">
    <property type="entry name" value="NT_KNTase_like"/>
    <property type="match status" value="1"/>
</dbReference>
<evidence type="ECO:0000313" key="6">
    <source>
        <dbReference type="EMBL" id="MCR1898421.1"/>
    </source>
</evidence>
<dbReference type="GO" id="GO:0016787">
    <property type="term" value="F:hydrolase activity"/>
    <property type="evidence" value="ECO:0007669"/>
    <property type="project" value="UniProtKB-KW"/>
</dbReference>
<evidence type="ECO:0000256" key="2">
    <source>
        <dbReference type="ARBA" id="ARBA00022722"/>
    </source>
</evidence>
<evidence type="ECO:0000313" key="7">
    <source>
        <dbReference type="Proteomes" id="UP001205748"/>
    </source>
</evidence>
<dbReference type="GO" id="GO:0110001">
    <property type="term" value="C:toxin-antitoxin complex"/>
    <property type="evidence" value="ECO:0007669"/>
    <property type="project" value="InterPro"/>
</dbReference>
<comment type="similarity">
    <text evidence="4">Belongs to the HepT RNase toxin family.</text>
</comment>
<gene>
    <name evidence="6" type="ORF">NSA47_05380</name>
</gene>
<dbReference type="Pfam" id="PF01934">
    <property type="entry name" value="HepT-like"/>
    <property type="match status" value="1"/>
</dbReference>
<dbReference type="InterPro" id="IPR043519">
    <property type="entry name" value="NT_sf"/>
</dbReference>
<evidence type="ECO:0000256" key="3">
    <source>
        <dbReference type="ARBA" id="ARBA00022801"/>
    </source>
</evidence>
<dbReference type="EMBL" id="JANKAS010000003">
    <property type="protein sequence ID" value="MCR1898421.1"/>
    <property type="molecule type" value="Genomic_DNA"/>
</dbReference>
<dbReference type="SUPFAM" id="SSF81301">
    <property type="entry name" value="Nucleotidyltransferase"/>
    <property type="match status" value="1"/>
</dbReference>
<proteinExistence type="inferred from homology"/>
<keyword evidence="2" id="KW-0540">Nuclease</keyword>
<organism evidence="6 7">
    <name type="scientific">Irregularibacter muris</name>
    <dbReference type="NCBI Taxonomy" id="1796619"/>
    <lineage>
        <taxon>Bacteria</taxon>
        <taxon>Bacillati</taxon>
        <taxon>Bacillota</taxon>
        <taxon>Clostridia</taxon>
        <taxon>Eubacteriales</taxon>
        <taxon>Eubacteriaceae</taxon>
        <taxon>Irregularibacter</taxon>
    </lineage>
</organism>
<sequence>MPEENKKKIIGFLKKEFNPKFIYLFGSFAKGEGHEDSDIDLAIYTDNIIDPYTLLMAAGNLSFEVKRDIQSVHLKDYTKQDSIVLNIQRAFEALNHHNIIDDKMLKKLKAMIGFRNIAVHNYQNSDVEILQKVIENHLGDFEEFIYSVNKIQ</sequence>
<keyword evidence="3" id="KW-0378">Hydrolase</keyword>
<evidence type="ECO:0000256" key="1">
    <source>
        <dbReference type="ARBA" id="ARBA00022649"/>
    </source>
</evidence>
<evidence type="ECO:0000256" key="4">
    <source>
        <dbReference type="ARBA" id="ARBA00024207"/>
    </source>
</evidence>
<dbReference type="InterPro" id="IPR037038">
    <property type="entry name" value="HepT-like_sf"/>
</dbReference>
<dbReference type="Proteomes" id="UP001205748">
    <property type="component" value="Unassembled WGS sequence"/>
</dbReference>
<dbReference type="Pfam" id="PF18765">
    <property type="entry name" value="Polbeta"/>
    <property type="match status" value="1"/>
</dbReference>
<dbReference type="PANTHER" id="PTHR33397:SF5">
    <property type="entry name" value="RNASE YUTE-RELATED"/>
    <property type="match status" value="1"/>
</dbReference>
<protein>
    <submittedName>
        <fullName evidence="6">DUF86 domain-containing protein</fullName>
    </submittedName>
</protein>
<evidence type="ECO:0000259" key="5">
    <source>
        <dbReference type="Pfam" id="PF18765"/>
    </source>
</evidence>
<dbReference type="NCBIfam" id="NF047751">
    <property type="entry name" value="HepT_toxin"/>
    <property type="match status" value="1"/>
</dbReference>
<accession>A0AAE3HE26</accession>